<name>A0A1F6VAL0_9BACT</name>
<comment type="caution">
    <text evidence="1">The sequence shown here is derived from an EMBL/GenBank/DDBJ whole genome shotgun (WGS) entry which is preliminary data.</text>
</comment>
<protein>
    <submittedName>
        <fullName evidence="1">Uncharacterized protein</fullName>
    </submittedName>
</protein>
<accession>A0A1F6VAL0</accession>
<reference evidence="1 2" key="1">
    <citation type="journal article" date="2016" name="Nat. Commun.">
        <title>Thousands of microbial genomes shed light on interconnected biogeochemical processes in an aquifer system.</title>
        <authorList>
            <person name="Anantharaman K."/>
            <person name="Brown C.T."/>
            <person name="Hug L.A."/>
            <person name="Sharon I."/>
            <person name="Castelle C.J."/>
            <person name="Probst A.J."/>
            <person name="Thomas B.C."/>
            <person name="Singh A."/>
            <person name="Wilkins M.J."/>
            <person name="Karaoz U."/>
            <person name="Brodie E.L."/>
            <person name="Williams K.H."/>
            <person name="Hubbard S.S."/>
            <person name="Banfield J.F."/>
        </authorList>
    </citation>
    <scope>NUCLEOTIDE SEQUENCE [LARGE SCALE GENOMIC DNA]</scope>
</reference>
<gene>
    <name evidence="1" type="ORF">A2642_00050</name>
</gene>
<proteinExistence type="predicted"/>
<dbReference type="EMBL" id="MFTJ01000007">
    <property type="protein sequence ID" value="OGI66599.1"/>
    <property type="molecule type" value="Genomic_DNA"/>
</dbReference>
<evidence type="ECO:0000313" key="2">
    <source>
        <dbReference type="Proteomes" id="UP000178700"/>
    </source>
</evidence>
<dbReference type="Proteomes" id="UP000178700">
    <property type="component" value="Unassembled WGS sequence"/>
</dbReference>
<evidence type="ECO:0000313" key="1">
    <source>
        <dbReference type="EMBL" id="OGI66599.1"/>
    </source>
</evidence>
<sequence>MGSQLVASGKTEKGKIDYRIYNIDNIYTLYIKIDSQPNPENGVLEPIFSAIKSFPVLQDAKDYTTQL</sequence>
<dbReference type="AlphaFoldDB" id="A0A1F6VAL0"/>
<organism evidence="1 2">
    <name type="scientific">Candidatus Nomurabacteria bacterium RIFCSPHIGHO2_01_FULL_39_10</name>
    <dbReference type="NCBI Taxonomy" id="1801733"/>
    <lineage>
        <taxon>Bacteria</taxon>
        <taxon>Candidatus Nomuraibacteriota</taxon>
    </lineage>
</organism>